<dbReference type="Proteomes" id="UP001066276">
    <property type="component" value="Chromosome 3_1"/>
</dbReference>
<protein>
    <submittedName>
        <fullName evidence="1">Uncharacterized protein</fullName>
    </submittedName>
</protein>
<gene>
    <name evidence="1" type="ORF">NDU88_003620</name>
</gene>
<dbReference type="AlphaFoldDB" id="A0AAV7UES3"/>
<evidence type="ECO:0000313" key="1">
    <source>
        <dbReference type="EMBL" id="KAJ1186840.1"/>
    </source>
</evidence>
<comment type="caution">
    <text evidence="1">The sequence shown here is derived from an EMBL/GenBank/DDBJ whole genome shotgun (WGS) entry which is preliminary data.</text>
</comment>
<name>A0AAV7UES3_PLEWA</name>
<evidence type="ECO:0000313" key="2">
    <source>
        <dbReference type="Proteomes" id="UP001066276"/>
    </source>
</evidence>
<organism evidence="1 2">
    <name type="scientific">Pleurodeles waltl</name>
    <name type="common">Iberian ribbed newt</name>
    <dbReference type="NCBI Taxonomy" id="8319"/>
    <lineage>
        <taxon>Eukaryota</taxon>
        <taxon>Metazoa</taxon>
        <taxon>Chordata</taxon>
        <taxon>Craniata</taxon>
        <taxon>Vertebrata</taxon>
        <taxon>Euteleostomi</taxon>
        <taxon>Amphibia</taxon>
        <taxon>Batrachia</taxon>
        <taxon>Caudata</taxon>
        <taxon>Salamandroidea</taxon>
        <taxon>Salamandridae</taxon>
        <taxon>Pleurodelinae</taxon>
        <taxon>Pleurodeles</taxon>
    </lineage>
</organism>
<accession>A0AAV7UES3</accession>
<proteinExistence type="predicted"/>
<reference evidence="1" key="1">
    <citation type="journal article" date="2022" name="bioRxiv">
        <title>Sequencing and chromosome-scale assembly of the giantPleurodeles waltlgenome.</title>
        <authorList>
            <person name="Brown T."/>
            <person name="Elewa A."/>
            <person name="Iarovenko S."/>
            <person name="Subramanian E."/>
            <person name="Araus A.J."/>
            <person name="Petzold A."/>
            <person name="Susuki M."/>
            <person name="Suzuki K.-i.T."/>
            <person name="Hayashi T."/>
            <person name="Toyoda A."/>
            <person name="Oliveira C."/>
            <person name="Osipova E."/>
            <person name="Leigh N.D."/>
            <person name="Simon A."/>
            <person name="Yun M.H."/>
        </authorList>
    </citation>
    <scope>NUCLEOTIDE SEQUENCE</scope>
    <source>
        <strain evidence="1">20211129_DDA</strain>
        <tissue evidence="1">Liver</tissue>
    </source>
</reference>
<keyword evidence="2" id="KW-1185">Reference proteome</keyword>
<dbReference type="EMBL" id="JANPWB010000005">
    <property type="protein sequence ID" value="KAJ1186840.1"/>
    <property type="molecule type" value="Genomic_DNA"/>
</dbReference>
<sequence>MGLEENEAFMSFLVVGNFGVALVCVRKDGEFLLLDNPGEVLCKWLVENIDESGRPITGGTDFKAMVLFQSLVKKQCLMIQRISEDLFESYSGTMEGLKQVLLQRAQKEKQLLMECGSRGRAGRLKRVLREPQEEEITVKRCKEKIKAKQSGQDMIKVANQTPGESTASQPGDASSQMNLQKLQNLALLAGMATVLHPKSTSEYEVERENETVLETPLQFKDQGLKHAFSFPRHQFIPKQLFPMQELAGSSNEVTPSQNDDTLGTKCFNKTDMQQLVKDANDPDLFRNVLVPKRELHKLLEDAKAARGSACFLLNGVSEILFSLKELAAAKGVTKAHAGTAALDEKVDALFSKKH</sequence>